<protein>
    <recommendedName>
        <fullName evidence="8">Mur ligase central domain-containing protein</fullName>
    </recommendedName>
</protein>
<proteinExistence type="predicted"/>
<dbReference type="Gene3D" id="3.40.1190.10">
    <property type="entry name" value="Mur-like, catalytic domain"/>
    <property type="match status" value="1"/>
</dbReference>
<name>A0A2H0BYU1_9BACT</name>
<keyword evidence="2" id="KW-0547">Nucleotide-binding</keyword>
<dbReference type="EMBL" id="PCTA01000003">
    <property type="protein sequence ID" value="PIP62108.1"/>
    <property type="molecule type" value="Genomic_DNA"/>
</dbReference>
<dbReference type="InterPro" id="IPR004101">
    <property type="entry name" value="Mur_ligase_C"/>
</dbReference>
<evidence type="ECO:0000313" key="7">
    <source>
        <dbReference type="Proteomes" id="UP000231246"/>
    </source>
</evidence>
<reference evidence="6 7" key="1">
    <citation type="submission" date="2017-09" db="EMBL/GenBank/DDBJ databases">
        <title>Depth-based differentiation of microbial function through sediment-hosted aquifers and enrichment of novel symbionts in the deep terrestrial subsurface.</title>
        <authorList>
            <person name="Probst A.J."/>
            <person name="Ladd B."/>
            <person name="Jarett J.K."/>
            <person name="Geller-Mcgrath D.E."/>
            <person name="Sieber C.M."/>
            <person name="Emerson J.B."/>
            <person name="Anantharaman K."/>
            <person name="Thomas B.C."/>
            <person name="Malmstrom R."/>
            <person name="Stieglmeier M."/>
            <person name="Klingl A."/>
            <person name="Woyke T."/>
            <person name="Ryan C.M."/>
            <person name="Banfield J.F."/>
        </authorList>
    </citation>
    <scope>NUCLEOTIDE SEQUENCE [LARGE SCALE GENOMIC DNA]</scope>
    <source>
        <strain evidence="6">CG22_combo_CG10-13_8_21_14_all_38_20</strain>
    </source>
</reference>
<evidence type="ECO:0000256" key="1">
    <source>
        <dbReference type="ARBA" id="ARBA00022598"/>
    </source>
</evidence>
<dbReference type="PANTHER" id="PTHR43024">
    <property type="entry name" value="UDP-N-ACETYLMURAMOYL-TRIPEPTIDE--D-ALANYL-D-ALANINE LIGASE"/>
    <property type="match status" value="1"/>
</dbReference>
<dbReference type="GO" id="GO:0005524">
    <property type="term" value="F:ATP binding"/>
    <property type="evidence" value="ECO:0007669"/>
    <property type="project" value="UniProtKB-KW"/>
</dbReference>
<dbReference type="PANTHER" id="PTHR43024:SF1">
    <property type="entry name" value="UDP-N-ACETYLMURAMOYL-TRIPEPTIDE--D-ALANYL-D-ALANINE LIGASE"/>
    <property type="match status" value="1"/>
</dbReference>
<dbReference type="InterPro" id="IPR013221">
    <property type="entry name" value="Mur_ligase_cen"/>
</dbReference>
<dbReference type="SUPFAM" id="SSF53623">
    <property type="entry name" value="MurD-like peptide ligases, catalytic domain"/>
    <property type="match status" value="1"/>
</dbReference>
<keyword evidence="1" id="KW-0436">Ligase</keyword>
<organism evidence="6 7">
    <name type="scientific">Candidatus Roizmanbacteria bacterium CG22_combo_CG10-13_8_21_14_all_38_20</name>
    <dbReference type="NCBI Taxonomy" id="1974862"/>
    <lineage>
        <taxon>Bacteria</taxon>
        <taxon>Candidatus Roizmaniibacteriota</taxon>
    </lineage>
</organism>
<evidence type="ECO:0000256" key="3">
    <source>
        <dbReference type="ARBA" id="ARBA00022840"/>
    </source>
</evidence>
<dbReference type="InterPro" id="IPR051046">
    <property type="entry name" value="MurCDEF_CellWall_CoF430Synth"/>
</dbReference>
<accession>A0A2H0BYU1</accession>
<keyword evidence="3" id="KW-0067">ATP-binding</keyword>
<feature type="domain" description="Mur ligase C-terminal" evidence="4">
    <location>
        <begin position="251"/>
        <end position="378"/>
    </location>
</feature>
<evidence type="ECO:0008006" key="8">
    <source>
        <dbReference type="Google" id="ProtNLM"/>
    </source>
</evidence>
<dbReference type="InterPro" id="IPR036615">
    <property type="entry name" value="Mur_ligase_C_dom_sf"/>
</dbReference>
<dbReference type="Proteomes" id="UP000231246">
    <property type="component" value="Unassembled WGS sequence"/>
</dbReference>
<dbReference type="Pfam" id="PF02875">
    <property type="entry name" value="Mur_ligase_C"/>
    <property type="match status" value="1"/>
</dbReference>
<dbReference type="Pfam" id="PF08245">
    <property type="entry name" value="Mur_ligase_M"/>
    <property type="match status" value="1"/>
</dbReference>
<dbReference type="AlphaFoldDB" id="A0A2H0BYU1"/>
<dbReference type="SUPFAM" id="SSF53244">
    <property type="entry name" value="MurD-like peptide ligases, peptide-binding domain"/>
    <property type="match status" value="1"/>
</dbReference>
<gene>
    <name evidence="6" type="ORF">COW99_00280</name>
</gene>
<dbReference type="InterPro" id="IPR036565">
    <property type="entry name" value="Mur-like_cat_sf"/>
</dbReference>
<evidence type="ECO:0000259" key="4">
    <source>
        <dbReference type="Pfam" id="PF02875"/>
    </source>
</evidence>
<evidence type="ECO:0000256" key="2">
    <source>
        <dbReference type="ARBA" id="ARBA00022741"/>
    </source>
</evidence>
<comment type="caution">
    <text evidence="6">The sequence shown here is derived from an EMBL/GenBank/DDBJ whole genome shotgun (WGS) entry which is preliminary data.</text>
</comment>
<sequence>MTVYYPTGTKQIYHLAKRAFAKTWLKLNNPIQIAITGSQGKTNTTKITTAILEKAGSTVSTDTNLDTTFNIPITALKVRPWTKHVVWELGIDHLGEMDQHLEIVKPSISCITGISPVHTDNEHLGSLETLIQEKRKIIEVLPKTGTAILNYDDPLVRQMAKHTKAKVIWYGTDPKYSNVWVNPKSIKINLTGTEFEINIDNRKYIVETGLIGTHHIYNLMAGYLIAKSAHPHHGLINNFQIVAKEISPLKGRMNIEKGPLNTLILNDSLRANPASTKAGLETLFKLEYKKGRKIAVLGEMGELEDPVDEHKKTGYEIAKFKPDFVVGIGLLRKHTLETAVKAGYPKEKTAYATNVLVAAEILKNVLKPDDLWYLKGSFLRNYKRIPQLLNEEKICCDKILCPYSHCGYN</sequence>
<dbReference type="GO" id="GO:0016881">
    <property type="term" value="F:acid-amino acid ligase activity"/>
    <property type="evidence" value="ECO:0007669"/>
    <property type="project" value="InterPro"/>
</dbReference>
<dbReference type="Gene3D" id="3.90.190.20">
    <property type="entry name" value="Mur ligase, C-terminal domain"/>
    <property type="match status" value="1"/>
</dbReference>
<evidence type="ECO:0000313" key="6">
    <source>
        <dbReference type="EMBL" id="PIP62108.1"/>
    </source>
</evidence>
<evidence type="ECO:0000259" key="5">
    <source>
        <dbReference type="Pfam" id="PF08245"/>
    </source>
</evidence>
<feature type="domain" description="Mur ligase central" evidence="5">
    <location>
        <begin position="35"/>
        <end position="224"/>
    </location>
</feature>